<name>A0ACC1J7D7_9FUNG</name>
<sequence>MPTILSASALTAAPPGKLSDARVLRPSGKNGNQTVQHPPLVASGDDSDNFPVRIHHVPGRGRGFFADRDFSRGDEVFRAMPLACAISEDWVGNTCAWCFKFDDRRKHHLKVSAPGSTKHHQACHYKGAFCSEQCQEKAIAAHGGEQAWQRYVAVLDTIETEVQRLKATAGRTLAKAAKARKPKSCKTALPVFDEDKLLADEVFNPDDASDSQLAQWIALVWDSIVEDRIFTDSLPDSPYREIVRLIAGALCHRSNKPCSSSKPVFSSNPNEWVADMVRRSVAAEPLAPCESLEHMQPNEVNWLRSELHSLQLTKSSEDGDTSSPATIAPIHLPLVPTTAQIRQSGWGSLFRVAAEAFWLLDGAWQRAMEMQQLPVLEHVEFRGIFYREMANSF</sequence>
<evidence type="ECO:0000313" key="1">
    <source>
        <dbReference type="EMBL" id="KAJ1940416.1"/>
    </source>
</evidence>
<keyword evidence="2" id="KW-1185">Reference proteome</keyword>
<gene>
    <name evidence="1" type="ORF">FBU59_003815</name>
</gene>
<comment type="caution">
    <text evidence="1">The sequence shown here is derived from an EMBL/GenBank/DDBJ whole genome shotgun (WGS) entry which is preliminary data.</text>
</comment>
<reference evidence="1" key="1">
    <citation type="submission" date="2022-07" db="EMBL/GenBank/DDBJ databases">
        <title>Phylogenomic reconstructions and comparative analyses of Kickxellomycotina fungi.</title>
        <authorList>
            <person name="Reynolds N.K."/>
            <person name="Stajich J.E."/>
            <person name="Barry K."/>
            <person name="Grigoriev I.V."/>
            <person name="Crous P."/>
            <person name="Smith M.E."/>
        </authorList>
    </citation>
    <scope>NUCLEOTIDE SEQUENCE</scope>
    <source>
        <strain evidence="1">NRRL 5244</strain>
    </source>
</reference>
<dbReference type="EMBL" id="JANBPW010002554">
    <property type="protein sequence ID" value="KAJ1940416.1"/>
    <property type="molecule type" value="Genomic_DNA"/>
</dbReference>
<feature type="non-terminal residue" evidence="1">
    <location>
        <position position="393"/>
    </location>
</feature>
<accession>A0ACC1J7D7</accession>
<protein>
    <submittedName>
        <fullName evidence="1">Uncharacterized protein</fullName>
    </submittedName>
</protein>
<evidence type="ECO:0000313" key="2">
    <source>
        <dbReference type="Proteomes" id="UP001150603"/>
    </source>
</evidence>
<organism evidence="1 2">
    <name type="scientific">Linderina macrospora</name>
    <dbReference type="NCBI Taxonomy" id="4868"/>
    <lineage>
        <taxon>Eukaryota</taxon>
        <taxon>Fungi</taxon>
        <taxon>Fungi incertae sedis</taxon>
        <taxon>Zoopagomycota</taxon>
        <taxon>Kickxellomycotina</taxon>
        <taxon>Kickxellomycetes</taxon>
        <taxon>Kickxellales</taxon>
        <taxon>Kickxellaceae</taxon>
        <taxon>Linderina</taxon>
    </lineage>
</organism>
<proteinExistence type="predicted"/>
<dbReference type="Proteomes" id="UP001150603">
    <property type="component" value="Unassembled WGS sequence"/>
</dbReference>